<feature type="non-terminal residue" evidence="3">
    <location>
        <position position="1"/>
    </location>
</feature>
<dbReference type="InterPro" id="IPR029026">
    <property type="entry name" value="tRNA_m1G_MTases_N"/>
</dbReference>
<accession>A0A813J4Z1</accession>
<dbReference type="Gene3D" id="3.40.1280.10">
    <property type="match status" value="1"/>
</dbReference>
<dbReference type="SUPFAM" id="SSF75217">
    <property type="entry name" value="alpha/beta knot"/>
    <property type="match status" value="1"/>
</dbReference>
<dbReference type="AlphaFoldDB" id="A0A813J4Z1"/>
<comment type="caution">
    <text evidence="3">The sequence shown here is derived from an EMBL/GenBank/DDBJ whole genome shotgun (WGS) entry which is preliminary data.</text>
</comment>
<evidence type="ECO:0000259" key="2">
    <source>
        <dbReference type="Pfam" id="PF04452"/>
    </source>
</evidence>
<sequence length="322" mass="34490">MLSRSWQPAKGWWISWVPFVGTFMAHTWACDIPSSRKISSLSSQVSVGLADVRKNKLAGDHSSPVCRLESPVSVLSPAGLTNKPIAGANGDIRPCNRLRFLRFASVVYPDAVAVGVSDPETATNSGIAVADAFAVGVSDPETATGSAVTVTPSGPVFDTLSWRKDSKVLSCGDLSRYPWGMMMGIANAIGASGPEVTGNRRPSKRVSNEDPPKMEEANPPQAQSTPLRGGLVQLRPATGSSQLDLQAGPEPPQLDLLLAMPRPKVMMRLWSVLAQLGFRRIAIANACRVEKPYFSSQATDLTKIEPELLEGLEQAVCTRLPE</sequence>
<protein>
    <recommendedName>
        <fullName evidence="2">Ribosomal RNA small subunit methyltransferase E methyltransferase domain-containing protein</fullName>
    </recommendedName>
</protein>
<feature type="domain" description="Ribosomal RNA small subunit methyltransferase E methyltransferase" evidence="2">
    <location>
        <begin position="251"/>
        <end position="322"/>
    </location>
</feature>
<evidence type="ECO:0000256" key="1">
    <source>
        <dbReference type="SAM" id="MobiDB-lite"/>
    </source>
</evidence>
<dbReference type="Proteomes" id="UP000626109">
    <property type="component" value="Unassembled WGS sequence"/>
</dbReference>
<dbReference type="InterPro" id="IPR046886">
    <property type="entry name" value="RsmE_MTase_dom"/>
</dbReference>
<organism evidence="3 4">
    <name type="scientific">Polarella glacialis</name>
    <name type="common">Dinoflagellate</name>
    <dbReference type="NCBI Taxonomy" id="89957"/>
    <lineage>
        <taxon>Eukaryota</taxon>
        <taxon>Sar</taxon>
        <taxon>Alveolata</taxon>
        <taxon>Dinophyceae</taxon>
        <taxon>Suessiales</taxon>
        <taxon>Suessiaceae</taxon>
        <taxon>Polarella</taxon>
    </lineage>
</organism>
<dbReference type="InterPro" id="IPR029028">
    <property type="entry name" value="Alpha/beta_knot_MTases"/>
</dbReference>
<name>A0A813J4Z1_POLGL</name>
<evidence type="ECO:0000313" key="4">
    <source>
        <dbReference type="Proteomes" id="UP000626109"/>
    </source>
</evidence>
<reference evidence="3" key="1">
    <citation type="submission" date="2021-02" db="EMBL/GenBank/DDBJ databases">
        <authorList>
            <person name="Dougan E. K."/>
            <person name="Rhodes N."/>
            <person name="Thang M."/>
            <person name="Chan C."/>
        </authorList>
    </citation>
    <scope>NUCLEOTIDE SEQUENCE</scope>
</reference>
<dbReference type="Pfam" id="PF04452">
    <property type="entry name" value="Methyltrans_RNA"/>
    <property type="match status" value="1"/>
</dbReference>
<gene>
    <name evidence="3" type="ORF">PGLA2088_LOCUS16001</name>
</gene>
<evidence type="ECO:0000313" key="3">
    <source>
        <dbReference type="EMBL" id="CAE8665734.1"/>
    </source>
</evidence>
<feature type="compositionally biased region" description="Basic and acidic residues" evidence="1">
    <location>
        <begin position="206"/>
        <end position="216"/>
    </location>
</feature>
<feature type="region of interest" description="Disordered" evidence="1">
    <location>
        <begin position="190"/>
        <end position="227"/>
    </location>
</feature>
<dbReference type="EMBL" id="CAJNNW010020131">
    <property type="protein sequence ID" value="CAE8665734.1"/>
    <property type="molecule type" value="Genomic_DNA"/>
</dbReference>
<proteinExistence type="predicted"/>